<proteinExistence type="predicted"/>
<comment type="caution">
    <text evidence="1">The sequence shown here is derived from an EMBL/GenBank/DDBJ whole genome shotgun (WGS) entry which is preliminary data.</text>
</comment>
<reference evidence="1 2" key="1">
    <citation type="journal article" date="2014" name="Am. J. Bot.">
        <title>Genome assembly and annotation for red clover (Trifolium pratense; Fabaceae).</title>
        <authorList>
            <person name="Istvanek J."/>
            <person name="Jaros M."/>
            <person name="Krenek A."/>
            <person name="Repkova J."/>
        </authorList>
    </citation>
    <scope>NUCLEOTIDE SEQUENCE [LARGE SCALE GENOMIC DNA]</scope>
    <source>
        <strain evidence="2">cv. Tatra</strain>
        <tissue evidence="1">Young leaves</tissue>
    </source>
</reference>
<sequence>MYDSSESKENAKVLTQKLE</sequence>
<accession>A0A2K3KHL0</accession>
<evidence type="ECO:0000313" key="2">
    <source>
        <dbReference type="Proteomes" id="UP000236291"/>
    </source>
</evidence>
<dbReference type="Proteomes" id="UP000236291">
    <property type="component" value="Unassembled WGS sequence"/>
</dbReference>
<organism evidence="1 2">
    <name type="scientific">Trifolium pratense</name>
    <name type="common">Red clover</name>
    <dbReference type="NCBI Taxonomy" id="57577"/>
    <lineage>
        <taxon>Eukaryota</taxon>
        <taxon>Viridiplantae</taxon>
        <taxon>Streptophyta</taxon>
        <taxon>Embryophyta</taxon>
        <taxon>Tracheophyta</taxon>
        <taxon>Spermatophyta</taxon>
        <taxon>Magnoliopsida</taxon>
        <taxon>eudicotyledons</taxon>
        <taxon>Gunneridae</taxon>
        <taxon>Pentapetalae</taxon>
        <taxon>rosids</taxon>
        <taxon>fabids</taxon>
        <taxon>Fabales</taxon>
        <taxon>Fabaceae</taxon>
        <taxon>Papilionoideae</taxon>
        <taxon>50 kb inversion clade</taxon>
        <taxon>NPAAA clade</taxon>
        <taxon>Hologalegina</taxon>
        <taxon>IRL clade</taxon>
        <taxon>Trifolieae</taxon>
        <taxon>Trifolium</taxon>
    </lineage>
</organism>
<dbReference type="AlphaFoldDB" id="A0A2K3KHL0"/>
<protein>
    <submittedName>
        <fullName evidence="1">Uncharacterized protein</fullName>
    </submittedName>
</protein>
<feature type="non-terminal residue" evidence="1">
    <location>
        <position position="19"/>
    </location>
</feature>
<evidence type="ECO:0000313" key="1">
    <source>
        <dbReference type="EMBL" id="PNX65758.1"/>
    </source>
</evidence>
<name>A0A2K3KHL0_TRIPR</name>
<reference evidence="1 2" key="2">
    <citation type="journal article" date="2017" name="Front. Plant Sci.">
        <title>Gene Classification and Mining of Molecular Markers Useful in Red Clover (Trifolium pratense) Breeding.</title>
        <authorList>
            <person name="Istvanek J."/>
            <person name="Dluhosova J."/>
            <person name="Dluhos P."/>
            <person name="Patkova L."/>
            <person name="Nedelnik J."/>
            <person name="Repkova J."/>
        </authorList>
    </citation>
    <scope>NUCLEOTIDE SEQUENCE [LARGE SCALE GENOMIC DNA]</scope>
    <source>
        <strain evidence="2">cv. Tatra</strain>
        <tissue evidence="1">Young leaves</tissue>
    </source>
</reference>
<dbReference type="EMBL" id="ASHM01096651">
    <property type="protein sequence ID" value="PNX65758.1"/>
    <property type="molecule type" value="Genomic_DNA"/>
</dbReference>
<gene>
    <name evidence="1" type="ORF">L195_g054702</name>
</gene>